<gene>
    <name evidence="1" type="ORF">DB32_006577</name>
</gene>
<keyword evidence="2" id="KW-1185">Reference proteome</keyword>
<evidence type="ECO:0000313" key="1">
    <source>
        <dbReference type="EMBL" id="AKF09428.1"/>
    </source>
</evidence>
<name>A0A0F6YL42_9BACT</name>
<dbReference type="AlphaFoldDB" id="A0A0F6YL42"/>
<organism evidence="1 2">
    <name type="scientific">Sandaracinus amylolyticus</name>
    <dbReference type="NCBI Taxonomy" id="927083"/>
    <lineage>
        <taxon>Bacteria</taxon>
        <taxon>Pseudomonadati</taxon>
        <taxon>Myxococcota</taxon>
        <taxon>Polyangia</taxon>
        <taxon>Polyangiales</taxon>
        <taxon>Sandaracinaceae</taxon>
        <taxon>Sandaracinus</taxon>
    </lineage>
</organism>
<accession>A0A0F6YL42</accession>
<protein>
    <submittedName>
        <fullName evidence="1">Uncharacterized protein</fullName>
    </submittedName>
</protein>
<reference evidence="1 2" key="1">
    <citation type="submission" date="2015-03" db="EMBL/GenBank/DDBJ databases">
        <title>Genome assembly of Sandaracinus amylolyticus DSM 53668.</title>
        <authorList>
            <person name="Sharma G."/>
            <person name="Subramanian S."/>
        </authorList>
    </citation>
    <scope>NUCLEOTIDE SEQUENCE [LARGE SCALE GENOMIC DNA]</scope>
    <source>
        <strain evidence="1 2">DSM 53668</strain>
    </source>
</reference>
<sequence>MLEGVVTGEDASGQAIVTIEQIHGDGGGYAVGGTFVISAYGASEGRRVLAPIGSDRADDAGAQSDAGAPSTLAAVLLDDEGVHQCSSQSVAQRPVSRDLFLAAVQSSDCAGTLAAADSSWADNSCSGGGCAASGADASGPTTLGILIAIVSALAMRGRARRRDPAE</sequence>
<dbReference type="STRING" id="927083.DB32_006577"/>
<dbReference type="Proteomes" id="UP000034883">
    <property type="component" value="Chromosome"/>
</dbReference>
<proteinExistence type="predicted"/>
<dbReference type="KEGG" id="samy:DB32_006577"/>
<dbReference type="EMBL" id="CP011125">
    <property type="protein sequence ID" value="AKF09428.1"/>
    <property type="molecule type" value="Genomic_DNA"/>
</dbReference>
<evidence type="ECO:0000313" key="2">
    <source>
        <dbReference type="Proteomes" id="UP000034883"/>
    </source>
</evidence>